<name>A0ABN0XUK1_9ACTN</name>
<dbReference type="Pfam" id="PF00248">
    <property type="entry name" value="Aldo_ket_red"/>
    <property type="match status" value="1"/>
</dbReference>
<organism evidence="3 4">
    <name type="scientific">Streptomyces blastmyceticus</name>
    <dbReference type="NCBI Taxonomy" id="68180"/>
    <lineage>
        <taxon>Bacteria</taxon>
        <taxon>Bacillati</taxon>
        <taxon>Actinomycetota</taxon>
        <taxon>Actinomycetes</taxon>
        <taxon>Kitasatosporales</taxon>
        <taxon>Streptomycetaceae</taxon>
        <taxon>Streptomyces</taxon>
    </lineage>
</organism>
<feature type="domain" description="NADP-dependent oxidoreductase" evidence="2">
    <location>
        <begin position="1"/>
        <end position="59"/>
    </location>
</feature>
<gene>
    <name evidence="3" type="ORF">GCM10010319_58950</name>
</gene>
<evidence type="ECO:0000313" key="4">
    <source>
        <dbReference type="Proteomes" id="UP001500063"/>
    </source>
</evidence>
<dbReference type="Gene3D" id="3.20.20.100">
    <property type="entry name" value="NADP-dependent oxidoreductase domain"/>
    <property type="match status" value="1"/>
</dbReference>
<protein>
    <recommendedName>
        <fullName evidence="2">NADP-dependent oxidoreductase domain-containing protein</fullName>
    </recommendedName>
</protein>
<accession>A0ABN0XUK1</accession>
<comment type="caution">
    <text evidence="3">The sequence shown here is derived from an EMBL/GenBank/DDBJ whole genome shotgun (WGS) entry which is preliminary data.</text>
</comment>
<evidence type="ECO:0000313" key="3">
    <source>
        <dbReference type="EMBL" id="GAA0372918.1"/>
    </source>
</evidence>
<keyword evidence="4" id="KW-1185">Reference proteome</keyword>
<dbReference type="InterPro" id="IPR036812">
    <property type="entry name" value="NAD(P)_OxRdtase_dom_sf"/>
</dbReference>
<evidence type="ECO:0000259" key="2">
    <source>
        <dbReference type="Pfam" id="PF00248"/>
    </source>
</evidence>
<dbReference type="Proteomes" id="UP001500063">
    <property type="component" value="Unassembled WGS sequence"/>
</dbReference>
<dbReference type="SUPFAM" id="SSF51430">
    <property type="entry name" value="NAD(P)-linked oxidoreductase"/>
    <property type="match status" value="1"/>
</dbReference>
<sequence length="85" mass="8949">MAADAGLTLPALATGFVLSHPAITSVIIGPRTHDQLTSLLDAAGTVLSGDVLDRIDEIVPPGTDLNHDVTHYDPPALTDKALRRR</sequence>
<feature type="region of interest" description="Disordered" evidence="1">
    <location>
        <begin position="66"/>
        <end position="85"/>
    </location>
</feature>
<dbReference type="InterPro" id="IPR023210">
    <property type="entry name" value="NADP_OxRdtase_dom"/>
</dbReference>
<reference evidence="3 4" key="1">
    <citation type="journal article" date="2019" name="Int. J. Syst. Evol. Microbiol.">
        <title>The Global Catalogue of Microorganisms (GCM) 10K type strain sequencing project: providing services to taxonomists for standard genome sequencing and annotation.</title>
        <authorList>
            <consortium name="The Broad Institute Genomics Platform"/>
            <consortium name="The Broad Institute Genome Sequencing Center for Infectious Disease"/>
            <person name="Wu L."/>
            <person name="Ma J."/>
        </authorList>
    </citation>
    <scope>NUCLEOTIDE SEQUENCE [LARGE SCALE GENOMIC DNA]</scope>
    <source>
        <strain evidence="3 4">JCM 4565</strain>
    </source>
</reference>
<proteinExistence type="predicted"/>
<dbReference type="EMBL" id="BAAABW010000028">
    <property type="protein sequence ID" value="GAA0372918.1"/>
    <property type="molecule type" value="Genomic_DNA"/>
</dbReference>
<evidence type="ECO:0000256" key="1">
    <source>
        <dbReference type="SAM" id="MobiDB-lite"/>
    </source>
</evidence>